<dbReference type="Pfam" id="PF12172">
    <property type="entry name" value="zf-ChsH2"/>
    <property type="match status" value="1"/>
</dbReference>
<dbReference type="OrthoDB" id="5514845at2"/>
<keyword evidence="3" id="KW-0238">DNA-binding</keyword>
<name>A0A3N6MSU8_9BURK</name>
<comment type="caution">
    <text evidence="3">The sequence shown here is derived from an EMBL/GenBank/DDBJ whole genome shotgun (WGS) entry which is preliminary data.</text>
</comment>
<dbReference type="InterPro" id="IPR012340">
    <property type="entry name" value="NA-bd_OB-fold"/>
</dbReference>
<evidence type="ECO:0000259" key="2">
    <source>
        <dbReference type="Pfam" id="PF12172"/>
    </source>
</evidence>
<dbReference type="GO" id="GO:0003677">
    <property type="term" value="F:DNA binding"/>
    <property type="evidence" value="ECO:0007669"/>
    <property type="project" value="UniProtKB-KW"/>
</dbReference>
<gene>
    <name evidence="3" type="ORF">D1Y85_15940</name>
</gene>
<dbReference type="InterPro" id="IPR002878">
    <property type="entry name" value="ChsH2_C"/>
</dbReference>
<reference evidence="3 4" key="1">
    <citation type="submission" date="2018-11" db="EMBL/GenBank/DDBJ databases">
        <title>Paraburkholderia sp. DHOA04, isolated from soil.</title>
        <authorList>
            <person name="Gao Z.-H."/>
            <person name="Qiu L.-H."/>
            <person name="Fu J.-C."/>
        </authorList>
    </citation>
    <scope>NUCLEOTIDE SEQUENCE [LARGE SCALE GENOMIC DNA]</scope>
    <source>
        <strain evidence="3 4">DHOA04</strain>
    </source>
</reference>
<dbReference type="PANTHER" id="PTHR34075:SF5">
    <property type="entry name" value="BLR3430 PROTEIN"/>
    <property type="match status" value="1"/>
</dbReference>
<dbReference type="InterPro" id="IPR022002">
    <property type="entry name" value="ChsH2_Znr"/>
</dbReference>
<dbReference type="Proteomes" id="UP000272778">
    <property type="component" value="Unassembled WGS sequence"/>
</dbReference>
<feature type="domain" description="ChsH2 C-terminal OB-fold" evidence="1">
    <location>
        <begin position="54"/>
        <end position="118"/>
    </location>
</feature>
<dbReference type="PANTHER" id="PTHR34075">
    <property type="entry name" value="BLR3430 PROTEIN"/>
    <property type="match status" value="1"/>
</dbReference>
<keyword evidence="4" id="KW-1185">Reference proteome</keyword>
<dbReference type="RefSeq" id="WP_124152041.1">
    <property type="nucleotide sequence ID" value="NZ_RQIS01000011.1"/>
</dbReference>
<dbReference type="AlphaFoldDB" id="A0A3N6MSU8"/>
<evidence type="ECO:0000313" key="3">
    <source>
        <dbReference type="EMBL" id="RQH04905.1"/>
    </source>
</evidence>
<proteinExistence type="predicted"/>
<evidence type="ECO:0000313" key="4">
    <source>
        <dbReference type="Proteomes" id="UP000272778"/>
    </source>
</evidence>
<evidence type="ECO:0000259" key="1">
    <source>
        <dbReference type="Pfam" id="PF01796"/>
    </source>
</evidence>
<dbReference type="SUPFAM" id="SSF50249">
    <property type="entry name" value="Nucleic acid-binding proteins"/>
    <property type="match status" value="1"/>
</dbReference>
<dbReference type="InterPro" id="IPR052513">
    <property type="entry name" value="Thioester_dehydratase-like"/>
</dbReference>
<sequence length="137" mass="15098">MERKLPSLTPETSPFWQGGSTGVLNICHCAACSRFFHPPAPVCPKCLSPDVGPRPVSGRGRVFSFTVNHQAWVPGLQVPYVVAIVELVEQSGLRFLSNIVGVPPAEVHIGLPVRVVFEQIEDVWLPLFEREEERGEA</sequence>
<protein>
    <submittedName>
        <fullName evidence="3">DNA-binding protein</fullName>
    </submittedName>
</protein>
<dbReference type="Gene3D" id="6.10.30.10">
    <property type="match status" value="1"/>
</dbReference>
<accession>A0A3N6MSU8</accession>
<dbReference type="Pfam" id="PF01796">
    <property type="entry name" value="OB_ChsH2_C"/>
    <property type="match status" value="1"/>
</dbReference>
<dbReference type="EMBL" id="RQIS01000011">
    <property type="protein sequence ID" value="RQH04905.1"/>
    <property type="molecule type" value="Genomic_DNA"/>
</dbReference>
<organism evidence="3 4">
    <name type="scientific">Paraburkholderia dinghuensis</name>
    <dbReference type="NCBI Taxonomy" id="2305225"/>
    <lineage>
        <taxon>Bacteria</taxon>
        <taxon>Pseudomonadati</taxon>
        <taxon>Pseudomonadota</taxon>
        <taxon>Betaproteobacteria</taxon>
        <taxon>Burkholderiales</taxon>
        <taxon>Burkholderiaceae</taxon>
        <taxon>Paraburkholderia</taxon>
    </lineage>
</organism>
<feature type="domain" description="ChsH2 rubredoxin-like zinc ribbon" evidence="2">
    <location>
        <begin position="16"/>
        <end position="51"/>
    </location>
</feature>